<dbReference type="GO" id="GO:0098046">
    <property type="term" value="C:type V protein secretion system complex"/>
    <property type="evidence" value="ECO:0007669"/>
    <property type="project" value="TreeGrafter"/>
</dbReference>
<evidence type="ECO:0000256" key="2">
    <source>
        <dbReference type="ARBA" id="ARBA00022692"/>
    </source>
</evidence>
<dbReference type="Gene3D" id="3.10.20.310">
    <property type="entry name" value="membrane protein fhac"/>
    <property type="match status" value="1"/>
</dbReference>
<dbReference type="PIRSF" id="PIRSF029745">
    <property type="entry name" value="FhaC"/>
    <property type="match status" value="1"/>
</dbReference>
<dbReference type="InterPro" id="IPR035251">
    <property type="entry name" value="ShlB_POTRA"/>
</dbReference>
<keyword evidence="3" id="KW-0998">Cell outer membrane</keyword>
<dbReference type="PANTHER" id="PTHR34597">
    <property type="entry name" value="SLR1661 PROTEIN"/>
    <property type="match status" value="1"/>
</dbReference>
<name>A0A3B0WGK9_9ZZZZ</name>
<dbReference type="InterPro" id="IPR013686">
    <property type="entry name" value="Polypept-transport_assoc_ShlB"/>
</dbReference>
<dbReference type="InterPro" id="IPR005565">
    <property type="entry name" value="Hemolysn_activator_HlyB_C"/>
</dbReference>
<evidence type="ECO:0000313" key="7">
    <source>
        <dbReference type="EMBL" id="VAW55158.1"/>
    </source>
</evidence>
<evidence type="ECO:0000259" key="4">
    <source>
        <dbReference type="Pfam" id="PF03865"/>
    </source>
</evidence>
<dbReference type="PANTHER" id="PTHR34597:SF3">
    <property type="entry name" value="OUTER MEMBRANE TRANSPORTER CDIB"/>
    <property type="match status" value="1"/>
</dbReference>
<keyword evidence="2" id="KW-0812">Transmembrane</keyword>
<dbReference type="GO" id="GO:0008320">
    <property type="term" value="F:protein transmembrane transporter activity"/>
    <property type="evidence" value="ECO:0007669"/>
    <property type="project" value="TreeGrafter"/>
</dbReference>
<feature type="domain" description="Haemolysin activator HlyB C-terminal" evidence="4">
    <location>
        <begin position="221"/>
        <end position="541"/>
    </location>
</feature>
<dbReference type="Pfam" id="PF08479">
    <property type="entry name" value="POTRA_2"/>
    <property type="match status" value="1"/>
</dbReference>
<feature type="domain" description="ShlB POTRA" evidence="6">
    <location>
        <begin position="161"/>
        <end position="215"/>
    </location>
</feature>
<dbReference type="Pfam" id="PF17287">
    <property type="entry name" value="POTRA_3"/>
    <property type="match status" value="1"/>
</dbReference>
<evidence type="ECO:0000256" key="1">
    <source>
        <dbReference type="ARBA" id="ARBA00022452"/>
    </source>
</evidence>
<dbReference type="InterPro" id="IPR027282">
    <property type="entry name" value="TPS"/>
</dbReference>
<feature type="domain" description="Polypeptide-transport-associated ShlB-type" evidence="5">
    <location>
        <begin position="83"/>
        <end position="159"/>
    </location>
</feature>
<evidence type="ECO:0000256" key="3">
    <source>
        <dbReference type="ARBA" id="ARBA00023237"/>
    </source>
</evidence>
<evidence type="ECO:0000259" key="5">
    <source>
        <dbReference type="Pfam" id="PF08479"/>
    </source>
</evidence>
<dbReference type="EMBL" id="UOFD01000085">
    <property type="protein sequence ID" value="VAW55158.1"/>
    <property type="molecule type" value="Genomic_DNA"/>
</dbReference>
<dbReference type="Pfam" id="PF03865">
    <property type="entry name" value="ShlB"/>
    <property type="match status" value="1"/>
</dbReference>
<dbReference type="GO" id="GO:0046819">
    <property type="term" value="P:protein secretion by the type V secretion system"/>
    <property type="evidence" value="ECO:0007669"/>
    <property type="project" value="TreeGrafter"/>
</dbReference>
<keyword evidence="1" id="KW-0472">Membrane</keyword>
<proteinExistence type="predicted"/>
<accession>A0A3B0WGK9</accession>
<dbReference type="InterPro" id="IPR051544">
    <property type="entry name" value="TPS_OM_transporter"/>
</dbReference>
<protein>
    <recommendedName>
        <fullName evidence="8">Channel-forming transporter/cytolysins activator of TpsB family</fullName>
    </recommendedName>
</protein>
<sequence length="585" mass="66053">MHIVRITILVMIATTFFLPVANAATPAEISFQQNEQQLREQQRLLKSRERDRLLKELERSLNSIEMPEIIQQPVVVPSSDVCFEINKIIFYGTDNMLEDEARALKQPWLGKCMSLVDIDLLRSSIDKFYIEAGWIMARAYLQPDQNIKNGTLVFKILEGTLEDIKLNFNEIKERLQIAMAFPSMIDETIFIRDVEQGLDQMNRLRSNRASMTMEPVKNKPGRTNILINNVISNPYRLSLGYDNLGSKTTGDKRGVLTIDTDNLLSLNDNLYINITESLGSEVERSSNSYSMNLSIPYGYWLYTLSSNHSRYKSTNVNDTTAFVTKGESDTNTFRASRVVHRNKNSKTTAGFALNLKETETFLEDVLLETGSRKLTVTDLRLLHIARQAGHVWTAQLTYSRGLDAFDALLDDPLTGDNIPKAQFEKLSWNLTLSKPFNLGENYLSYQGFFSGQISRDALFGSEQIAIGDLYSVRGFRDSPASGDSGNYIKNDISWSPQFKTPYLKALSFSLGLDAGYVRVRNNNINNTGNSSVTLVGMAIGAQQLIRLPHDQHLSWRLDVGKGLSAPESINKSGVIAIFNLNWKFW</sequence>
<dbReference type="Gene3D" id="2.40.160.50">
    <property type="entry name" value="membrane protein fhac: a member of the omp85/tpsb transporter family"/>
    <property type="match status" value="1"/>
</dbReference>
<organism evidence="7">
    <name type="scientific">hydrothermal vent metagenome</name>
    <dbReference type="NCBI Taxonomy" id="652676"/>
    <lineage>
        <taxon>unclassified sequences</taxon>
        <taxon>metagenomes</taxon>
        <taxon>ecological metagenomes</taxon>
    </lineage>
</organism>
<keyword evidence="1" id="KW-1134">Transmembrane beta strand</keyword>
<evidence type="ECO:0000259" key="6">
    <source>
        <dbReference type="Pfam" id="PF17287"/>
    </source>
</evidence>
<dbReference type="AlphaFoldDB" id="A0A3B0WGK9"/>
<gene>
    <name evidence="7" type="ORF">MNBD_GAMMA06-467</name>
</gene>
<reference evidence="7" key="1">
    <citation type="submission" date="2018-06" db="EMBL/GenBank/DDBJ databases">
        <authorList>
            <person name="Zhirakovskaya E."/>
        </authorList>
    </citation>
    <scope>NUCLEOTIDE SEQUENCE</scope>
</reference>
<evidence type="ECO:0008006" key="8">
    <source>
        <dbReference type="Google" id="ProtNLM"/>
    </source>
</evidence>